<organism evidence="1 2">
    <name type="scientific">Oedothorax gibbosus</name>
    <dbReference type="NCBI Taxonomy" id="931172"/>
    <lineage>
        <taxon>Eukaryota</taxon>
        <taxon>Metazoa</taxon>
        <taxon>Ecdysozoa</taxon>
        <taxon>Arthropoda</taxon>
        <taxon>Chelicerata</taxon>
        <taxon>Arachnida</taxon>
        <taxon>Araneae</taxon>
        <taxon>Araneomorphae</taxon>
        <taxon>Entelegynae</taxon>
        <taxon>Araneoidea</taxon>
        <taxon>Linyphiidae</taxon>
        <taxon>Erigoninae</taxon>
        <taxon>Oedothorax</taxon>
    </lineage>
</organism>
<evidence type="ECO:0000313" key="1">
    <source>
        <dbReference type="EMBL" id="KAG8175572.1"/>
    </source>
</evidence>
<accession>A0AAV6TU21</accession>
<reference evidence="1 2" key="1">
    <citation type="journal article" date="2022" name="Nat. Ecol. Evol.">
        <title>A masculinizing supergene underlies an exaggerated male reproductive morph in a spider.</title>
        <authorList>
            <person name="Hendrickx F."/>
            <person name="De Corte Z."/>
            <person name="Sonet G."/>
            <person name="Van Belleghem S.M."/>
            <person name="Kostlbacher S."/>
            <person name="Vangestel C."/>
        </authorList>
    </citation>
    <scope>NUCLEOTIDE SEQUENCE [LARGE SCALE GENOMIC DNA]</scope>
    <source>
        <strain evidence="1">W744_W776</strain>
    </source>
</reference>
<comment type="caution">
    <text evidence="1">The sequence shown here is derived from an EMBL/GenBank/DDBJ whole genome shotgun (WGS) entry which is preliminary data.</text>
</comment>
<protein>
    <submittedName>
        <fullName evidence="1">Uncharacterized protein</fullName>
    </submittedName>
</protein>
<evidence type="ECO:0000313" key="2">
    <source>
        <dbReference type="Proteomes" id="UP000827092"/>
    </source>
</evidence>
<dbReference type="EMBL" id="JAFNEN010000983">
    <property type="protein sequence ID" value="KAG8175572.1"/>
    <property type="molecule type" value="Genomic_DNA"/>
</dbReference>
<dbReference type="Proteomes" id="UP000827092">
    <property type="component" value="Unassembled WGS sequence"/>
</dbReference>
<gene>
    <name evidence="1" type="ORF">JTE90_018865</name>
</gene>
<keyword evidence="2" id="KW-1185">Reference proteome</keyword>
<sequence>MIALTYNWRGALCLKSAIDIVEEGILRKNDLKVLSVRVLDGGQKCHSVHQHMTSCKRREMKGESVSSFSCHAADPIFPASPTVIGQPSHVIYLG</sequence>
<name>A0AAV6TU21_9ARAC</name>
<dbReference type="AlphaFoldDB" id="A0AAV6TU21"/>
<proteinExistence type="predicted"/>